<evidence type="ECO:0000313" key="2">
    <source>
        <dbReference type="EMBL" id="RII41657.1"/>
    </source>
</evidence>
<keyword evidence="1" id="KW-0472">Membrane</keyword>
<dbReference type="AlphaFoldDB" id="A0A399JAU0"/>
<dbReference type="RefSeq" id="WP_119425252.1">
    <property type="nucleotide sequence ID" value="NZ_QQXK01000023.1"/>
</dbReference>
<name>A0A399JAU0_9MICC</name>
<keyword evidence="1" id="KW-1133">Transmembrane helix</keyword>
<evidence type="ECO:0000313" key="3">
    <source>
        <dbReference type="Proteomes" id="UP000265419"/>
    </source>
</evidence>
<feature type="transmembrane region" description="Helical" evidence="1">
    <location>
        <begin position="41"/>
        <end position="62"/>
    </location>
</feature>
<reference evidence="2 3" key="1">
    <citation type="submission" date="2018-07" db="EMBL/GenBank/DDBJ databases">
        <title>Arthrobacter sp. nov., isolated from raw cow's milk with high bacterial count.</title>
        <authorList>
            <person name="Hahne J."/>
            <person name="Isele D."/>
            <person name="Lipski A."/>
        </authorList>
    </citation>
    <scope>NUCLEOTIDE SEQUENCE [LARGE SCALE GENOMIC DNA]</scope>
    <source>
        <strain evidence="2 3">JZ R-35</strain>
    </source>
</reference>
<protein>
    <recommendedName>
        <fullName evidence="4">SHOCT domain-containing protein</fullName>
    </recommendedName>
</protein>
<dbReference type="Proteomes" id="UP000265419">
    <property type="component" value="Unassembled WGS sequence"/>
</dbReference>
<organism evidence="2 3">
    <name type="scientific">Galactobacter valiniphilus</name>
    <dbReference type="NCBI Taxonomy" id="2676122"/>
    <lineage>
        <taxon>Bacteria</taxon>
        <taxon>Bacillati</taxon>
        <taxon>Actinomycetota</taxon>
        <taxon>Actinomycetes</taxon>
        <taxon>Micrococcales</taxon>
        <taxon>Micrococcaceae</taxon>
        <taxon>Galactobacter</taxon>
    </lineage>
</organism>
<keyword evidence="3" id="KW-1185">Reference proteome</keyword>
<dbReference type="EMBL" id="QQXK01000023">
    <property type="protein sequence ID" value="RII41657.1"/>
    <property type="molecule type" value="Genomic_DNA"/>
</dbReference>
<sequence>MFSSLLFLAENETIDGVTIDEGDIPGMVDKGFDRVETTFNVMSVVIPVFIVLVIGLIIFTAVRNYRAAKRHGMDPFAVETELAGRVYNSALLAPPPGASQPGQAAQHAGTKAERLQEIENLYRNGAITSAERQRARDAVLTED</sequence>
<accession>A0A399JAU0</accession>
<evidence type="ECO:0000256" key="1">
    <source>
        <dbReference type="SAM" id="Phobius"/>
    </source>
</evidence>
<proteinExistence type="predicted"/>
<keyword evidence="1" id="KW-0812">Transmembrane</keyword>
<comment type="caution">
    <text evidence="2">The sequence shown here is derived from an EMBL/GenBank/DDBJ whole genome shotgun (WGS) entry which is preliminary data.</text>
</comment>
<gene>
    <name evidence="2" type="ORF">DWB68_11400</name>
</gene>
<evidence type="ECO:0008006" key="4">
    <source>
        <dbReference type="Google" id="ProtNLM"/>
    </source>
</evidence>